<dbReference type="Pfam" id="PF22772">
    <property type="entry name" value="WsaF_C"/>
    <property type="match status" value="1"/>
</dbReference>
<evidence type="ECO:0000259" key="2">
    <source>
        <dbReference type="Pfam" id="PF00535"/>
    </source>
</evidence>
<evidence type="ECO:0000313" key="5">
    <source>
        <dbReference type="Proteomes" id="UP000028725"/>
    </source>
</evidence>
<evidence type="ECO:0000259" key="3">
    <source>
        <dbReference type="Pfam" id="PF22772"/>
    </source>
</evidence>
<dbReference type="Gene3D" id="3.40.50.11090">
    <property type="match status" value="1"/>
</dbReference>
<feature type="region of interest" description="Disordered" evidence="1">
    <location>
        <begin position="1289"/>
        <end position="1310"/>
    </location>
</feature>
<dbReference type="EMBL" id="JMCB01000010">
    <property type="protein sequence ID" value="KFE66361.1"/>
    <property type="molecule type" value="Genomic_DNA"/>
</dbReference>
<dbReference type="Pfam" id="PF00535">
    <property type="entry name" value="Glycos_transf_2"/>
    <property type="match status" value="2"/>
</dbReference>
<comment type="caution">
    <text evidence="4">The sequence shown here is derived from an EMBL/GenBank/DDBJ whole genome shotgun (WGS) entry which is preliminary data.</text>
</comment>
<dbReference type="InterPro" id="IPR029044">
    <property type="entry name" value="Nucleotide-diphossugar_trans"/>
</dbReference>
<dbReference type="PATRIC" id="fig|394096.3.peg.5181"/>
<dbReference type="Gene3D" id="3.40.50.2000">
    <property type="entry name" value="Glycogen Phosphorylase B"/>
    <property type="match status" value="1"/>
</dbReference>
<feature type="region of interest" description="Disordered" evidence="1">
    <location>
        <begin position="1"/>
        <end position="41"/>
    </location>
</feature>
<dbReference type="CDD" id="cd04186">
    <property type="entry name" value="GT_2_like_c"/>
    <property type="match status" value="1"/>
</dbReference>
<dbReference type="GO" id="GO:0030247">
    <property type="term" value="F:polysaccharide binding"/>
    <property type="evidence" value="ECO:0007669"/>
    <property type="project" value="InterPro"/>
</dbReference>
<dbReference type="InterPro" id="IPR001173">
    <property type="entry name" value="Glyco_trans_2-like"/>
</dbReference>
<feature type="domain" description="Glycosyltransferase 2-like" evidence="2">
    <location>
        <begin position="610"/>
        <end position="724"/>
    </location>
</feature>
<accession>A0A085WF98</accession>
<dbReference type="SUPFAM" id="SSF53448">
    <property type="entry name" value="Nucleotide-diphospho-sugar transferases"/>
    <property type="match status" value="2"/>
</dbReference>
<protein>
    <submittedName>
        <fullName evidence="4">Glycosyl transferase, group 2 family protein</fullName>
    </submittedName>
</protein>
<dbReference type="SUPFAM" id="SSF53756">
    <property type="entry name" value="UDP-Glycosyltransferase/glycogen phosphorylase"/>
    <property type="match status" value="1"/>
</dbReference>
<dbReference type="PANTHER" id="PTHR43179:SF7">
    <property type="entry name" value="RHAMNOSYLTRANSFERASE WBBL"/>
    <property type="match status" value="1"/>
</dbReference>
<feature type="domain" description="WsaF C-terminal" evidence="3">
    <location>
        <begin position="1121"/>
        <end position="1250"/>
    </location>
</feature>
<dbReference type="GO" id="GO:0016757">
    <property type="term" value="F:glycosyltransferase activity"/>
    <property type="evidence" value="ECO:0007669"/>
    <property type="project" value="UniProtKB-KW"/>
</dbReference>
<dbReference type="InterPro" id="IPR055050">
    <property type="entry name" value="WsaF_C"/>
</dbReference>
<gene>
    <name evidence="4" type="ORF">DB31_0834</name>
</gene>
<keyword evidence="5" id="KW-1185">Reference proteome</keyword>
<dbReference type="PANTHER" id="PTHR43179">
    <property type="entry name" value="RHAMNOSYLTRANSFERASE WBBL"/>
    <property type="match status" value="1"/>
</dbReference>
<dbReference type="STRING" id="394096.DB31_0834"/>
<name>A0A085WF98_9BACT</name>
<sequence length="1310" mass="147206">MQALCPMSKKSLDTPSSSDRASGRSPVPPLATLPEFSGDSPAEISRTFTAGELAEMVAAQRRALQAQQPCSSTGCQDLMVQQRILQLLTREMKSRLPEDSARPHTPLQAARKLADILHFEVPPSHRKGVGRAVTAAKSVFVQGLKPLHVEMLRPQYAFNNELLAVIEYLQARSATTMGMDLGDWVRRRLEPMRDTSQWQVASHRRSGVGKAVKLVKSSWLQAMGPWLRELMAGQQRWNEAAVELLVLAANPRSVTLDERARRVAELHALNDPFAQVQLPKAAKASLPLWREVFRRQASFNNEVSLCLANLLETRVPASAAPVADNYEAWCAEREPAWYQRSAAALETLSRKPLISVVVPVYETPEPILRQCIDSVRAQSYGNWELCLANDGSRSPHVERVLSSYAQTDARIRFKTLPANAGISAATNAAIEMATGDFVAFFDHDDVLAPNALAEMVLRLDREPELDLLYSDEDRLGNDGRRFGPFFKPDWSPDLLRSVNYICHFVVVRRTLLAKAGGLRDGFQGSQDFEFLLRLSEHTPRIAHVPGILYHWRASDISLSQDPAKLQAASAAGVRALTEHLQRLNEPGTVEEVAPTHYRVRYPVRGTPLVSIIVPFKDKPELLRTLTSTLLEKTRYTNYELLLVSNNSTKPETFALLETLTDPRIRKLTWDHPFNYPAINNFAAREARGDLLLFLNNDMEVIDPGWLEELIGQAQRPEVGAVGAKLLFPDGTLQHAGVVVGLTGFAGHPFWRVPDTTAWTPFGHADWVRNYLSVTSACVMLRREVFEAMKGFDERFVVCGSDVDIGLRLVEAGLRVVYTPHCKLVHHESASRRLDSIPENDFWMSYSVYRPYLLKGDPFYNPNLTLLSTDATLRRHTESGEELAVRTLVYDLPSAQSSISAERAQHQRHVADHLKGLDYTSAQADEARRQAPERLAALRQKGRIDRICWFIPSFHHPYGGIHTILRFADMLKRRHGAESDLVIYTNPQVTAAEMQARASVLYPEPPGRFRVLRSMDEVKDLPECDVAIATFWTSAYSVLEHPRAMLKAYFIQDYEPQFFTAGTYSALAEQTYRMGLYGIFNTQGLYDYVTKQYPMQGCWFEPTVDRSIFHDRRPERRGGPVRVFFYGRPSTDRNAFELGIATLRQLKQELGPAVEIVTAGEKWDPEQYGLQGVINSLGVLPYERTADLYRECDVGLCFMFTKHPSYLPFELMACGVTVVTNDNPANHWLLEHGKNCLLAEPTYSCVLEQLRAAVTNTALRASIRTEAAERILRTTWEEQVDRVHAQLVHGEGAHTAQGGAEPSRKRASGKP</sequence>
<dbReference type="CDD" id="cd04184">
    <property type="entry name" value="GT2_RfbC_Mx_like"/>
    <property type="match status" value="1"/>
</dbReference>
<dbReference type="CDD" id="cd03801">
    <property type="entry name" value="GT4_PimA-like"/>
    <property type="match status" value="1"/>
</dbReference>
<dbReference type="Proteomes" id="UP000028725">
    <property type="component" value="Unassembled WGS sequence"/>
</dbReference>
<evidence type="ECO:0000256" key="1">
    <source>
        <dbReference type="SAM" id="MobiDB-lite"/>
    </source>
</evidence>
<organism evidence="4 5">
    <name type="scientific">Hyalangium minutum</name>
    <dbReference type="NCBI Taxonomy" id="394096"/>
    <lineage>
        <taxon>Bacteria</taxon>
        <taxon>Pseudomonadati</taxon>
        <taxon>Myxococcota</taxon>
        <taxon>Myxococcia</taxon>
        <taxon>Myxococcales</taxon>
        <taxon>Cystobacterineae</taxon>
        <taxon>Archangiaceae</taxon>
        <taxon>Hyalangium</taxon>
    </lineage>
</organism>
<evidence type="ECO:0000313" key="4">
    <source>
        <dbReference type="EMBL" id="KFE66361.1"/>
    </source>
</evidence>
<dbReference type="Gene3D" id="3.90.550.10">
    <property type="entry name" value="Spore Coat Polysaccharide Biosynthesis Protein SpsA, Chain A"/>
    <property type="match status" value="2"/>
</dbReference>
<reference evidence="4 5" key="1">
    <citation type="submission" date="2014-04" db="EMBL/GenBank/DDBJ databases">
        <title>Genome assembly of Hyalangium minutum DSM 14724.</title>
        <authorList>
            <person name="Sharma G."/>
            <person name="Subramanian S."/>
        </authorList>
    </citation>
    <scope>NUCLEOTIDE SEQUENCE [LARGE SCALE GENOMIC DNA]</scope>
    <source>
        <strain evidence="4 5">DSM 14724</strain>
    </source>
</reference>
<keyword evidence="4" id="KW-0808">Transferase</keyword>
<feature type="domain" description="Glycosyltransferase 2-like" evidence="2">
    <location>
        <begin position="355"/>
        <end position="512"/>
    </location>
</feature>
<proteinExistence type="predicted"/>